<gene>
    <name evidence="4" type="ORF">ACFQZX_00425</name>
</gene>
<dbReference type="Proteomes" id="UP001597010">
    <property type="component" value="Unassembled WGS sequence"/>
</dbReference>
<organism evidence="4 5">
    <name type="scientific">Mucilaginibacter litoreus</name>
    <dbReference type="NCBI Taxonomy" id="1048221"/>
    <lineage>
        <taxon>Bacteria</taxon>
        <taxon>Pseudomonadati</taxon>
        <taxon>Bacteroidota</taxon>
        <taxon>Sphingobacteriia</taxon>
        <taxon>Sphingobacteriales</taxon>
        <taxon>Sphingobacteriaceae</taxon>
        <taxon>Mucilaginibacter</taxon>
    </lineage>
</organism>
<dbReference type="Gene3D" id="3.55.50.30">
    <property type="match status" value="1"/>
</dbReference>
<evidence type="ECO:0000313" key="4">
    <source>
        <dbReference type="EMBL" id="MFD0792056.1"/>
    </source>
</evidence>
<dbReference type="Gene3D" id="2.60.120.1440">
    <property type="match status" value="1"/>
</dbReference>
<dbReference type="EMBL" id="JBHTHZ010000001">
    <property type="protein sequence ID" value="MFD0792056.1"/>
    <property type="molecule type" value="Genomic_DNA"/>
</dbReference>
<dbReference type="Pfam" id="PF04773">
    <property type="entry name" value="FecR"/>
    <property type="match status" value="1"/>
</dbReference>
<protein>
    <submittedName>
        <fullName evidence="4">FecR family protein</fullName>
    </submittedName>
</protein>
<reference evidence="5" key="1">
    <citation type="journal article" date="2019" name="Int. J. Syst. Evol. Microbiol.">
        <title>The Global Catalogue of Microorganisms (GCM) 10K type strain sequencing project: providing services to taxonomists for standard genome sequencing and annotation.</title>
        <authorList>
            <consortium name="The Broad Institute Genomics Platform"/>
            <consortium name="The Broad Institute Genome Sequencing Center for Infectious Disease"/>
            <person name="Wu L."/>
            <person name="Ma J."/>
        </authorList>
    </citation>
    <scope>NUCLEOTIDE SEQUENCE [LARGE SCALE GENOMIC DNA]</scope>
    <source>
        <strain evidence="5">CCUG 61484</strain>
    </source>
</reference>
<keyword evidence="1" id="KW-0812">Transmembrane</keyword>
<dbReference type="RefSeq" id="WP_377110767.1">
    <property type="nucleotide sequence ID" value="NZ_JBHTHZ010000001.1"/>
</dbReference>
<keyword evidence="1" id="KW-0472">Membrane</keyword>
<dbReference type="PANTHER" id="PTHR30273">
    <property type="entry name" value="PERIPLASMIC SIGNAL SENSOR AND SIGMA FACTOR ACTIVATOR FECR-RELATED"/>
    <property type="match status" value="1"/>
</dbReference>
<feature type="transmembrane region" description="Helical" evidence="1">
    <location>
        <begin position="85"/>
        <end position="107"/>
    </location>
</feature>
<dbReference type="InterPro" id="IPR006860">
    <property type="entry name" value="FecR"/>
</dbReference>
<dbReference type="InterPro" id="IPR012373">
    <property type="entry name" value="Ferrdict_sens_TM"/>
</dbReference>
<comment type="caution">
    <text evidence="4">The sequence shown here is derived from an EMBL/GenBank/DDBJ whole genome shotgun (WGS) entry which is preliminary data.</text>
</comment>
<dbReference type="InterPro" id="IPR032508">
    <property type="entry name" value="FecR_C"/>
</dbReference>
<evidence type="ECO:0000259" key="2">
    <source>
        <dbReference type="Pfam" id="PF04773"/>
    </source>
</evidence>
<dbReference type="Pfam" id="PF16344">
    <property type="entry name" value="FecR_C"/>
    <property type="match status" value="1"/>
</dbReference>
<keyword evidence="5" id="KW-1185">Reference proteome</keyword>
<proteinExistence type="predicted"/>
<evidence type="ECO:0000313" key="5">
    <source>
        <dbReference type="Proteomes" id="UP001597010"/>
    </source>
</evidence>
<name>A0ABW3AM06_9SPHI</name>
<dbReference type="PANTHER" id="PTHR30273:SF2">
    <property type="entry name" value="PROTEIN FECR"/>
    <property type="match status" value="1"/>
</dbReference>
<evidence type="ECO:0000259" key="3">
    <source>
        <dbReference type="Pfam" id="PF16344"/>
    </source>
</evidence>
<sequence>MAKQIQPEFLYRRFLNGECSREEVLRLIAYFGTADEESLHALIRAELAEQEEEVAIAGEAEKLAELKKRIDVRIGSGNGARTIRLWPRIAVAASVLIAVSISAYFFLRSKKTEQVMVTKVEQDIRPGGNKAYLTLGNGQRISLTDAKNGAIASQGGQTIRKTADGKVEYDDSHYNHTDAEMVYNTIETPRGGQYQVVLPDGSKVWLNAASSLRYPAAFVGAERKVELIGEAYFEVAKDKLHPFKVTMAQETVEVLGTHFNINSYSDEPSLKTTLLEGSVKVSTAAVQRVIKPGEQAVLNAAGLKVQDADEEEVLAWKNGLFVFNDEPLESIMRKVSRWYDVDVQYSGDVDKAETFGGGLPRFSNVSKVLKQLESTRLVHFKLQGRVIYVTR</sequence>
<feature type="domain" description="FecR protein" evidence="2">
    <location>
        <begin position="185"/>
        <end position="280"/>
    </location>
</feature>
<keyword evidence="1" id="KW-1133">Transmembrane helix</keyword>
<accession>A0ABW3AM06</accession>
<feature type="domain" description="Protein FecR C-terminal" evidence="3">
    <location>
        <begin position="321"/>
        <end position="389"/>
    </location>
</feature>
<evidence type="ECO:0000256" key="1">
    <source>
        <dbReference type="SAM" id="Phobius"/>
    </source>
</evidence>